<feature type="DNA-binding region" description="H-T-H motif" evidence="4">
    <location>
        <begin position="30"/>
        <end position="49"/>
    </location>
</feature>
<dbReference type="Proteomes" id="UP000282028">
    <property type="component" value="Unassembled WGS sequence"/>
</dbReference>
<dbReference type="EMBL" id="RHHR01000043">
    <property type="protein sequence ID" value="RNB68609.1"/>
    <property type="molecule type" value="Genomic_DNA"/>
</dbReference>
<evidence type="ECO:0000259" key="5">
    <source>
        <dbReference type="PROSITE" id="PS50977"/>
    </source>
</evidence>
<dbReference type="InterPro" id="IPR009057">
    <property type="entry name" value="Homeodomain-like_sf"/>
</dbReference>
<dbReference type="SUPFAM" id="SSF48498">
    <property type="entry name" value="Tetracyclin repressor-like, C-terminal domain"/>
    <property type="match status" value="1"/>
</dbReference>
<keyword evidence="1" id="KW-0805">Transcription regulation</keyword>
<evidence type="ECO:0000256" key="1">
    <source>
        <dbReference type="ARBA" id="ARBA00023015"/>
    </source>
</evidence>
<proteinExistence type="predicted"/>
<protein>
    <submittedName>
        <fullName evidence="6">TetR/AcrR family transcriptional regulator</fullName>
    </submittedName>
</protein>
<dbReference type="Gene3D" id="1.10.357.10">
    <property type="entry name" value="Tetracycline Repressor, domain 2"/>
    <property type="match status" value="1"/>
</dbReference>
<reference evidence="6 7" key="1">
    <citation type="submission" date="2018-10" db="EMBL/GenBank/DDBJ databases">
        <title>Phylogenomics of Brevibacillus.</title>
        <authorList>
            <person name="Dunlap C."/>
        </authorList>
    </citation>
    <scope>NUCLEOTIDE SEQUENCE [LARGE SCALE GENOMIC DNA]</scope>
    <source>
        <strain evidence="6 7">JCM 12215</strain>
    </source>
</reference>
<dbReference type="SUPFAM" id="SSF46689">
    <property type="entry name" value="Homeodomain-like"/>
    <property type="match status" value="1"/>
</dbReference>
<evidence type="ECO:0000313" key="7">
    <source>
        <dbReference type="Proteomes" id="UP000282028"/>
    </source>
</evidence>
<dbReference type="InterPro" id="IPR011075">
    <property type="entry name" value="TetR_C"/>
</dbReference>
<sequence>MTYRKGEQTKALIVQKASTLFNCQGYAASSISDIMHETGLRKGGIYNHFQSKEELMLSAFSYSTETMTHYFTEALTGAKGCMERLLAIASVFEGLAKGKFMPGGCPVMNAAIEADDADPLMRQQAIHAMDQLLGAIRGVIESGKRKGEVREDADAEYVAAMFISMLEGALMLSKLYGDPVYMERSIRHLKSFLTEELGS</sequence>
<keyword evidence="3" id="KW-0804">Transcription</keyword>
<dbReference type="RefSeq" id="WP_122910729.1">
    <property type="nucleotide sequence ID" value="NZ_CBCSBE010000034.1"/>
</dbReference>
<dbReference type="InterPro" id="IPR001647">
    <property type="entry name" value="HTH_TetR"/>
</dbReference>
<accession>A0A3M8BZ51</accession>
<dbReference type="PANTHER" id="PTHR47506:SF3">
    <property type="entry name" value="HTH-TYPE TRANSCRIPTIONAL REGULATOR LMRA"/>
    <property type="match status" value="1"/>
</dbReference>
<dbReference type="PRINTS" id="PR00455">
    <property type="entry name" value="HTHTETR"/>
</dbReference>
<evidence type="ECO:0000256" key="2">
    <source>
        <dbReference type="ARBA" id="ARBA00023125"/>
    </source>
</evidence>
<name>A0A3M8BZ51_9BACL</name>
<evidence type="ECO:0000313" key="6">
    <source>
        <dbReference type="EMBL" id="RNB68609.1"/>
    </source>
</evidence>
<keyword evidence="7" id="KW-1185">Reference proteome</keyword>
<gene>
    <name evidence="6" type="ORF">EDM52_20080</name>
</gene>
<dbReference type="Pfam" id="PF16925">
    <property type="entry name" value="TetR_C_13"/>
    <property type="match status" value="1"/>
</dbReference>
<evidence type="ECO:0000256" key="4">
    <source>
        <dbReference type="PROSITE-ProRule" id="PRU00335"/>
    </source>
</evidence>
<organism evidence="6 7">
    <name type="scientific">Brevibacillus invocatus</name>
    <dbReference type="NCBI Taxonomy" id="173959"/>
    <lineage>
        <taxon>Bacteria</taxon>
        <taxon>Bacillati</taxon>
        <taxon>Bacillota</taxon>
        <taxon>Bacilli</taxon>
        <taxon>Bacillales</taxon>
        <taxon>Paenibacillaceae</taxon>
        <taxon>Brevibacillus</taxon>
    </lineage>
</organism>
<dbReference type="InterPro" id="IPR036271">
    <property type="entry name" value="Tet_transcr_reg_TetR-rel_C_sf"/>
</dbReference>
<dbReference type="GO" id="GO:0003677">
    <property type="term" value="F:DNA binding"/>
    <property type="evidence" value="ECO:0007669"/>
    <property type="project" value="UniProtKB-UniRule"/>
</dbReference>
<dbReference type="OrthoDB" id="9814200at2"/>
<dbReference type="PROSITE" id="PS50977">
    <property type="entry name" value="HTH_TETR_2"/>
    <property type="match status" value="1"/>
</dbReference>
<dbReference type="AlphaFoldDB" id="A0A3M8BZ51"/>
<evidence type="ECO:0000256" key="3">
    <source>
        <dbReference type="ARBA" id="ARBA00023163"/>
    </source>
</evidence>
<dbReference type="PANTHER" id="PTHR47506">
    <property type="entry name" value="TRANSCRIPTIONAL REGULATORY PROTEIN"/>
    <property type="match status" value="1"/>
</dbReference>
<comment type="caution">
    <text evidence="6">The sequence shown here is derived from an EMBL/GenBank/DDBJ whole genome shotgun (WGS) entry which is preliminary data.</text>
</comment>
<feature type="domain" description="HTH tetR-type" evidence="5">
    <location>
        <begin position="7"/>
        <end position="67"/>
    </location>
</feature>
<keyword evidence="2 4" id="KW-0238">DNA-binding</keyword>
<dbReference type="Pfam" id="PF00440">
    <property type="entry name" value="TetR_N"/>
    <property type="match status" value="1"/>
</dbReference>